<comment type="subcellular location">
    <subcellularLocation>
        <location evidence="1 10 11">Cytoplasm</location>
    </subcellularLocation>
</comment>
<dbReference type="EC" id="3.4.21.53" evidence="10 11"/>
<evidence type="ECO:0000259" key="16">
    <source>
        <dbReference type="PROSITE" id="PS51786"/>
    </source>
</evidence>
<dbReference type="Gene3D" id="3.40.50.300">
    <property type="entry name" value="P-loop containing nucleotide triphosphate hydrolases"/>
    <property type="match status" value="1"/>
</dbReference>
<protein>
    <recommendedName>
        <fullName evidence="10 11">Lon protease</fullName>
        <ecNumber evidence="10 11">3.4.21.53</ecNumber>
    </recommendedName>
    <alternativeName>
        <fullName evidence="10">ATP-dependent protease La</fullName>
    </alternativeName>
</protein>
<keyword evidence="8 10" id="KW-0346">Stress response</keyword>
<dbReference type="Gene3D" id="1.10.8.60">
    <property type="match status" value="1"/>
</dbReference>
<feature type="active site" evidence="10 12">
    <location>
        <position position="709"/>
    </location>
</feature>
<evidence type="ECO:0000259" key="17">
    <source>
        <dbReference type="PROSITE" id="PS51787"/>
    </source>
</evidence>
<dbReference type="FunFam" id="3.40.50.300:FF:000021">
    <property type="entry name" value="Lon protease homolog"/>
    <property type="match status" value="1"/>
</dbReference>
<dbReference type="Gene3D" id="2.30.130.40">
    <property type="entry name" value="LON domain-like"/>
    <property type="match status" value="1"/>
</dbReference>
<keyword evidence="6 10" id="KW-0720">Serine protease</keyword>
<dbReference type="GO" id="GO:0016887">
    <property type="term" value="F:ATP hydrolysis activity"/>
    <property type="evidence" value="ECO:0007669"/>
    <property type="project" value="UniProtKB-UniRule"/>
</dbReference>
<evidence type="ECO:0000256" key="11">
    <source>
        <dbReference type="PIRNR" id="PIRNR001174"/>
    </source>
</evidence>
<dbReference type="InterPro" id="IPR008268">
    <property type="entry name" value="Peptidase_S16_AS"/>
</dbReference>
<organism evidence="18 19">
    <name type="scientific">Treponema peruense</name>
    <dbReference type="NCBI Taxonomy" id="2787628"/>
    <lineage>
        <taxon>Bacteria</taxon>
        <taxon>Pseudomonadati</taxon>
        <taxon>Spirochaetota</taxon>
        <taxon>Spirochaetia</taxon>
        <taxon>Spirochaetales</taxon>
        <taxon>Treponemataceae</taxon>
        <taxon>Treponema</taxon>
    </lineage>
</organism>
<dbReference type="InterPro" id="IPR027417">
    <property type="entry name" value="P-loop_NTPase"/>
</dbReference>
<evidence type="ECO:0000256" key="14">
    <source>
        <dbReference type="PROSITE-ProRule" id="PRU01122"/>
    </source>
</evidence>
<dbReference type="AlphaFoldDB" id="A0A7T3RF98"/>
<reference evidence="18 19" key="1">
    <citation type="submission" date="2020-11" db="EMBL/GenBank/DDBJ databases">
        <title>Treponema Peruensis nv. sp., first commensal Treponema isolated from human feces.</title>
        <authorList>
            <person name="Belkhou C."/>
            <person name="Raes J."/>
        </authorList>
    </citation>
    <scope>NUCLEOTIDE SEQUENCE [LARGE SCALE GENOMIC DNA]</scope>
    <source>
        <strain evidence="18 19">RCC2812</strain>
    </source>
</reference>
<keyword evidence="2 10" id="KW-0963">Cytoplasm</keyword>
<evidence type="ECO:0000256" key="7">
    <source>
        <dbReference type="ARBA" id="ARBA00022840"/>
    </source>
</evidence>
<evidence type="ECO:0000256" key="4">
    <source>
        <dbReference type="ARBA" id="ARBA00022741"/>
    </source>
</evidence>
<evidence type="ECO:0000256" key="13">
    <source>
        <dbReference type="PIRSR" id="PIRSR001174-2"/>
    </source>
</evidence>
<dbReference type="NCBIfam" id="TIGR00763">
    <property type="entry name" value="lon"/>
    <property type="match status" value="1"/>
</dbReference>
<keyword evidence="7 10" id="KW-0067">ATP-binding</keyword>
<dbReference type="Pfam" id="PF05362">
    <property type="entry name" value="Lon_C"/>
    <property type="match status" value="1"/>
</dbReference>
<evidence type="ECO:0000256" key="1">
    <source>
        <dbReference type="ARBA" id="ARBA00004496"/>
    </source>
</evidence>
<dbReference type="InterPro" id="IPR003959">
    <property type="entry name" value="ATPase_AAA_core"/>
</dbReference>
<dbReference type="SMART" id="SM00382">
    <property type="entry name" value="AAA"/>
    <property type="match status" value="1"/>
</dbReference>
<keyword evidence="5 10" id="KW-0378">Hydrolase</keyword>
<evidence type="ECO:0000256" key="10">
    <source>
        <dbReference type="HAMAP-Rule" id="MF_01973"/>
    </source>
</evidence>
<dbReference type="RefSeq" id="WP_198443476.1">
    <property type="nucleotide sequence ID" value="NZ_CBCSHE010000004.1"/>
</dbReference>
<keyword evidence="19" id="KW-1185">Reference proteome</keyword>
<comment type="catalytic activity">
    <reaction evidence="9 10 11 14">
        <text>Hydrolysis of proteins in presence of ATP.</text>
        <dbReference type="EC" id="3.4.21.53"/>
    </reaction>
</comment>
<dbReference type="PANTHER" id="PTHR43718">
    <property type="entry name" value="LON PROTEASE"/>
    <property type="match status" value="1"/>
</dbReference>
<dbReference type="Proteomes" id="UP000595224">
    <property type="component" value="Chromosome"/>
</dbReference>
<dbReference type="Gene3D" id="1.20.5.5270">
    <property type="match status" value="1"/>
</dbReference>
<dbReference type="InterPro" id="IPR054594">
    <property type="entry name" value="Lon_lid"/>
</dbReference>
<dbReference type="InterPro" id="IPR004815">
    <property type="entry name" value="Lon_bac/euk-typ"/>
</dbReference>
<evidence type="ECO:0000256" key="3">
    <source>
        <dbReference type="ARBA" id="ARBA00022670"/>
    </source>
</evidence>
<dbReference type="InterPro" id="IPR015947">
    <property type="entry name" value="PUA-like_sf"/>
</dbReference>
<dbReference type="KEGG" id="tper:IWA51_05215"/>
<dbReference type="PIRSF" id="PIRSF001174">
    <property type="entry name" value="Lon_proteas"/>
    <property type="match status" value="1"/>
</dbReference>
<dbReference type="PROSITE" id="PS51786">
    <property type="entry name" value="LON_PROTEOLYTIC"/>
    <property type="match status" value="1"/>
</dbReference>
<accession>A0A7T3RF98</accession>
<dbReference type="InterPro" id="IPR020568">
    <property type="entry name" value="Ribosomal_Su5_D2-typ_SF"/>
</dbReference>
<dbReference type="GO" id="GO:0005524">
    <property type="term" value="F:ATP binding"/>
    <property type="evidence" value="ECO:0007669"/>
    <property type="project" value="UniProtKB-UniRule"/>
</dbReference>
<dbReference type="PROSITE" id="PS01046">
    <property type="entry name" value="LON_SER"/>
    <property type="match status" value="1"/>
</dbReference>
<feature type="domain" description="Lon proteolytic" evidence="16">
    <location>
        <begin position="620"/>
        <end position="801"/>
    </location>
</feature>
<keyword evidence="4 10" id="KW-0547">Nucleotide-binding</keyword>
<evidence type="ECO:0000256" key="12">
    <source>
        <dbReference type="PIRSR" id="PIRSR001174-1"/>
    </source>
</evidence>
<dbReference type="PROSITE" id="PS51787">
    <property type="entry name" value="LON_N"/>
    <property type="match status" value="1"/>
</dbReference>
<evidence type="ECO:0000256" key="8">
    <source>
        <dbReference type="ARBA" id="ARBA00023016"/>
    </source>
</evidence>
<evidence type="ECO:0000256" key="2">
    <source>
        <dbReference type="ARBA" id="ARBA00022490"/>
    </source>
</evidence>
<dbReference type="GO" id="GO:0043565">
    <property type="term" value="F:sequence-specific DNA binding"/>
    <property type="evidence" value="ECO:0007669"/>
    <property type="project" value="UniProtKB-UniRule"/>
</dbReference>
<sequence>MKDKSSNNNDIIGLPAEPQLPNKLSILPIGGRPIFPGIFTPLMVNSEEDTNVIEDAQNGDGYIGIVMLKNDKENPTLVDLHSVGTVARIIKRINLPDGGINVFVSTIKRFRIKKILSSSSPMVAAVDYLDDEEDNTFEVKALTRALMSEMKEISENNPMFSEEMRLNMVNIDHPGKIADFIASILNIDKDEQQKVLELVNVRKRMEQVLVFIKKEQEILRVQKKIQTELNDKVEKNQREYFLREELKSIQEELGIAGDSKSSDYQKFKAKIDSFNLEGEAKETVYSELEKFQLLDPHDPEYNSSRAYLGLVTALPWNDSPAEKFSLTDARKVLDGDHYGLEDVKKRILEYLSVRKLKKDGKGSVLILVGPPGVGKTSVGRSIAKAMNKPFFRFSVGGEHDEAKIKGFRRTYIGAMPGQIIEGLKITKSKSPVFMIDEVDKMNASAQGDPSAALLEVLDPEQNINFRDTYLDIPFDVSNVFFILTANTLDGIQQPLLDRAEIIELSGYIDQEKMEIAKKYLVPKNLEKNGLKKSQVKFTRAALSLIATEYAREAGVRNFEKCIDKITRKLIFEQVLEFESSEKNADALGPSVAKKVFNIDVPEVRKYLGKPVFDESQIKTAGVAGTAIGLAWTSMGGDTLLLESISFKSEKGGLQLTGQMGDVMKESAQIAMNWSKKYAISNGIKDGKWFEENTVHLHIPEGATPKDGPSAGITMATTFMSLFTGKKIKPHLAMTGELSLTGQVLPIGGLREKTVAAKRNKIKTIIIPKANERDLEDIPEHVKKGIKFIPVSDVSEVIKLAF</sequence>
<dbReference type="PRINTS" id="PR00830">
    <property type="entry name" value="ENDOLAPTASE"/>
</dbReference>
<evidence type="ECO:0000256" key="5">
    <source>
        <dbReference type="ARBA" id="ARBA00022801"/>
    </source>
</evidence>
<name>A0A7T3RF98_9SPIR</name>
<keyword evidence="3 10" id="KW-0645">Protease</keyword>
<comment type="function">
    <text evidence="10">ATP-dependent serine protease that mediates the selective degradation of mutant and abnormal proteins as well as certain short-lived regulatory proteins. Required for cellular homeostasis and for survival from DNA damage and developmental changes induced by stress. Degrades polypeptides processively to yield small peptide fragments that are 5 to 10 amino acids long. Binds to DNA in a double-stranded, site-specific manner.</text>
</comment>
<feature type="binding site" evidence="10 13">
    <location>
        <begin position="369"/>
        <end position="376"/>
    </location>
    <ligand>
        <name>ATP</name>
        <dbReference type="ChEBI" id="CHEBI:30616"/>
    </ligand>
</feature>
<gene>
    <name evidence="10 18" type="primary">lon</name>
    <name evidence="18" type="ORF">IWA51_05215</name>
</gene>
<dbReference type="PANTHER" id="PTHR43718:SF2">
    <property type="entry name" value="LON PROTEASE HOMOLOG, MITOCHONDRIAL"/>
    <property type="match status" value="1"/>
</dbReference>
<proteinExistence type="evidence at transcript level"/>
<dbReference type="GO" id="GO:0006515">
    <property type="term" value="P:protein quality control for misfolded or incompletely synthesized proteins"/>
    <property type="evidence" value="ECO:0007669"/>
    <property type="project" value="UniProtKB-UniRule"/>
</dbReference>
<dbReference type="InterPro" id="IPR008269">
    <property type="entry name" value="Lon_proteolytic"/>
</dbReference>
<dbReference type="SUPFAM" id="SSF54211">
    <property type="entry name" value="Ribosomal protein S5 domain 2-like"/>
    <property type="match status" value="1"/>
</dbReference>
<dbReference type="Gene3D" id="3.30.230.10">
    <property type="match status" value="1"/>
</dbReference>
<evidence type="ECO:0000313" key="19">
    <source>
        <dbReference type="Proteomes" id="UP000595224"/>
    </source>
</evidence>
<dbReference type="Pfam" id="PF02190">
    <property type="entry name" value="LON_substr_bdg"/>
    <property type="match status" value="1"/>
</dbReference>
<evidence type="ECO:0000256" key="6">
    <source>
        <dbReference type="ARBA" id="ARBA00022825"/>
    </source>
</evidence>
<dbReference type="SMART" id="SM00464">
    <property type="entry name" value="LON"/>
    <property type="match status" value="1"/>
</dbReference>
<dbReference type="InterPro" id="IPR003593">
    <property type="entry name" value="AAA+_ATPase"/>
</dbReference>
<feature type="domain" description="Lon N-terminal" evidence="17">
    <location>
        <begin position="24"/>
        <end position="216"/>
    </location>
</feature>
<comment type="similarity">
    <text evidence="10 11 14 15">Belongs to the peptidase S16 family.</text>
</comment>
<dbReference type="CDD" id="cd19500">
    <property type="entry name" value="RecA-like_Lon"/>
    <property type="match status" value="1"/>
</dbReference>
<dbReference type="InterPro" id="IPR003111">
    <property type="entry name" value="Lon_prtase_N"/>
</dbReference>
<feature type="active site" evidence="10 12">
    <location>
        <position position="752"/>
    </location>
</feature>
<dbReference type="InterPro" id="IPR027543">
    <property type="entry name" value="Lon_bac"/>
</dbReference>
<dbReference type="InterPro" id="IPR014721">
    <property type="entry name" value="Ribsml_uS5_D2-typ_fold_subgr"/>
</dbReference>
<evidence type="ECO:0000256" key="9">
    <source>
        <dbReference type="ARBA" id="ARBA00050665"/>
    </source>
</evidence>
<dbReference type="SUPFAM" id="SSF88697">
    <property type="entry name" value="PUA domain-like"/>
    <property type="match status" value="1"/>
</dbReference>
<comment type="induction">
    <text evidence="10">By heat shock.</text>
</comment>
<dbReference type="Gene3D" id="1.20.58.1480">
    <property type="match status" value="1"/>
</dbReference>
<dbReference type="EMBL" id="CP064936">
    <property type="protein sequence ID" value="QQA01995.1"/>
    <property type="molecule type" value="Genomic_DNA"/>
</dbReference>
<comment type="subunit">
    <text evidence="10 11">Homohexamer. Organized in a ring with a central cavity.</text>
</comment>
<evidence type="ECO:0000256" key="15">
    <source>
        <dbReference type="RuleBase" id="RU000591"/>
    </source>
</evidence>
<dbReference type="GO" id="GO:0034605">
    <property type="term" value="P:cellular response to heat"/>
    <property type="evidence" value="ECO:0007669"/>
    <property type="project" value="UniProtKB-UniRule"/>
</dbReference>
<dbReference type="Pfam" id="PF00004">
    <property type="entry name" value="AAA"/>
    <property type="match status" value="1"/>
</dbReference>
<dbReference type="GO" id="GO:0004252">
    <property type="term" value="F:serine-type endopeptidase activity"/>
    <property type="evidence" value="ECO:0007669"/>
    <property type="project" value="UniProtKB-UniRule"/>
</dbReference>
<evidence type="ECO:0000313" key="18">
    <source>
        <dbReference type="EMBL" id="QQA01995.1"/>
    </source>
</evidence>
<dbReference type="Pfam" id="PF22667">
    <property type="entry name" value="Lon_lid"/>
    <property type="match status" value="1"/>
</dbReference>
<dbReference type="GO" id="GO:0005737">
    <property type="term" value="C:cytoplasm"/>
    <property type="evidence" value="ECO:0007669"/>
    <property type="project" value="UniProtKB-SubCell"/>
</dbReference>
<dbReference type="InterPro" id="IPR046336">
    <property type="entry name" value="Lon_prtase_N_sf"/>
</dbReference>
<dbReference type="GO" id="GO:0004176">
    <property type="term" value="F:ATP-dependent peptidase activity"/>
    <property type="evidence" value="ECO:0007669"/>
    <property type="project" value="UniProtKB-UniRule"/>
</dbReference>
<dbReference type="SUPFAM" id="SSF52540">
    <property type="entry name" value="P-loop containing nucleoside triphosphate hydrolases"/>
    <property type="match status" value="1"/>
</dbReference>
<dbReference type="InterPro" id="IPR027065">
    <property type="entry name" value="Lon_Prtase"/>
</dbReference>
<dbReference type="HAMAP" id="MF_01973">
    <property type="entry name" value="lon_bact"/>
    <property type="match status" value="1"/>
</dbReference>